<dbReference type="Proteomes" id="UP000053732">
    <property type="component" value="Unassembled WGS sequence"/>
</dbReference>
<evidence type="ECO:0000313" key="2">
    <source>
        <dbReference type="Proteomes" id="UP000053732"/>
    </source>
</evidence>
<protein>
    <submittedName>
        <fullName evidence="1">Str. FM013</fullName>
    </submittedName>
</protein>
<sequence length="82" mass="9307">MVQDLKIRFEVLFDMRTSGSLVAEFIQLINYNDILSNKWLASDSDILLQLCDEQALIYTMGEVGRISTFIPSNKGEPTGYKT</sequence>
<keyword evidence="2" id="KW-1185">Reference proteome</keyword>
<dbReference type="AlphaFoldDB" id="A0A0G4PSW6"/>
<organism evidence="1 2">
    <name type="scientific">Penicillium camemberti (strain FM 013)</name>
    <dbReference type="NCBI Taxonomy" id="1429867"/>
    <lineage>
        <taxon>Eukaryota</taxon>
        <taxon>Fungi</taxon>
        <taxon>Dikarya</taxon>
        <taxon>Ascomycota</taxon>
        <taxon>Pezizomycotina</taxon>
        <taxon>Eurotiomycetes</taxon>
        <taxon>Eurotiomycetidae</taxon>
        <taxon>Eurotiales</taxon>
        <taxon>Aspergillaceae</taxon>
        <taxon>Penicillium</taxon>
    </lineage>
</organism>
<gene>
    <name evidence="1" type="ORF">PCAMFM013_S036g000071</name>
</gene>
<dbReference type="EMBL" id="HG793169">
    <property type="protein sequence ID" value="CRL29487.1"/>
    <property type="molecule type" value="Genomic_DNA"/>
</dbReference>
<name>A0A0G4PSW6_PENC3</name>
<accession>A0A0G4PSW6</accession>
<proteinExistence type="predicted"/>
<evidence type="ECO:0000313" key="1">
    <source>
        <dbReference type="EMBL" id="CRL29487.1"/>
    </source>
</evidence>
<reference evidence="1 2" key="1">
    <citation type="journal article" date="2014" name="Nat. Commun.">
        <title>Multiple recent horizontal transfers of a large genomic region in cheese making fungi.</title>
        <authorList>
            <person name="Cheeseman K."/>
            <person name="Ropars J."/>
            <person name="Renault P."/>
            <person name="Dupont J."/>
            <person name="Gouzy J."/>
            <person name="Branca A."/>
            <person name="Abraham A.L."/>
            <person name="Ceppi M."/>
            <person name="Conseiller E."/>
            <person name="Debuchy R."/>
            <person name="Malagnac F."/>
            <person name="Goarin A."/>
            <person name="Silar P."/>
            <person name="Lacoste S."/>
            <person name="Sallet E."/>
            <person name="Bensimon A."/>
            <person name="Giraud T."/>
            <person name="Brygoo Y."/>
        </authorList>
    </citation>
    <scope>NUCLEOTIDE SEQUENCE [LARGE SCALE GENOMIC DNA]</scope>
    <source>
        <strain evidence="2">FM 013</strain>
    </source>
</reference>